<comment type="similarity">
    <text evidence="1">Belongs to the IS150/IS1296 orfA family.</text>
</comment>
<dbReference type="SUPFAM" id="SSF46689">
    <property type="entry name" value="Homeodomain-like"/>
    <property type="match status" value="1"/>
</dbReference>
<feature type="non-terminal residue" evidence="3">
    <location>
        <position position="121"/>
    </location>
</feature>
<evidence type="ECO:0000256" key="1">
    <source>
        <dbReference type="ARBA" id="ARBA00038232"/>
    </source>
</evidence>
<dbReference type="Proteomes" id="UP001139411">
    <property type="component" value="Unassembled WGS sequence"/>
</dbReference>
<dbReference type="PANTHER" id="PTHR33795:SF1">
    <property type="entry name" value="INSERTION ELEMENT IS150 PROTEIN INSJ"/>
    <property type="match status" value="1"/>
</dbReference>
<dbReference type="Gene3D" id="1.10.10.10">
    <property type="entry name" value="Winged helix-like DNA-binding domain superfamily/Winged helix DNA-binding domain"/>
    <property type="match status" value="1"/>
</dbReference>
<dbReference type="EMBL" id="JAKFFV010000043">
    <property type="protein sequence ID" value="MCF2501740.1"/>
    <property type="molecule type" value="Genomic_DNA"/>
</dbReference>
<dbReference type="RefSeq" id="WP_235179826.1">
    <property type="nucleotide sequence ID" value="NZ_JAKFFV010000043.1"/>
</dbReference>
<gene>
    <name evidence="3" type="ORF">L0661_25730</name>
</gene>
<protein>
    <submittedName>
        <fullName evidence="3">Helix-turn-helix domain-containing protein</fullName>
    </submittedName>
</protein>
<evidence type="ECO:0000259" key="2">
    <source>
        <dbReference type="Pfam" id="PF13518"/>
    </source>
</evidence>
<accession>A0A9X1QHY3</accession>
<dbReference type="AlphaFoldDB" id="A0A9X1QHY3"/>
<proteinExistence type="inferred from homology"/>
<dbReference type="PANTHER" id="PTHR33795">
    <property type="entry name" value="INSERTION ELEMENT IS150 PROTEIN INSJ"/>
    <property type="match status" value="1"/>
</dbReference>
<dbReference type="Pfam" id="PF13518">
    <property type="entry name" value="HTH_28"/>
    <property type="match status" value="1"/>
</dbReference>
<feature type="domain" description="Insertion element IS150 protein InsJ-like helix-turn-helix" evidence="2">
    <location>
        <begin position="29"/>
        <end position="80"/>
    </location>
</feature>
<name>A0A9X1QHY3_9BACT</name>
<sequence>MRKWINHYEKSGSLGLLPQYNQVYSSDFKHEAVLAYRTKSLSLAECCLKYGIPSQSTLLGWSRQFERAGINGFNNARGRPSKMTKKTTFKRTYGPLTRLEELERENLYLRAENELLKKLEA</sequence>
<organism evidence="3 4">
    <name type="scientific">Dyadobacter chenhuakuii</name>
    <dbReference type="NCBI Taxonomy" id="2909339"/>
    <lineage>
        <taxon>Bacteria</taxon>
        <taxon>Pseudomonadati</taxon>
        <taxon>Bacteroidota</taxon>
        <taxon>Cytophagia</taxon>
        <taxon>Cytophagales</taxon>
        <taxon>Spirosomataceae</taxon>
        <taxon>Dyadobacter</taxon>
    </lineage>
</organism>
<reference evidence="3" key="1">
    <citation type="submission" date="2022-01" db="EMBL/GenBank/DDBJ databases">
        <title>Novel species in genus Dyadobacter.</title>
        <authorList>
            <person name="Ma C."/>
        </authorList>
    </citation>
    <scope>NUCLEOTIDE SEQUENCE</scope>
    <source>
        <strain evidence="3">CY357</strain>
    </source>
</reference>
<evidence type="ECO:0000313" key="4">
    <source>
        <dbReference type="Proteomes" id="UP001139411"/>
    </source>
</evidence>
<dbReference type="InterPro" id="IPR009057">
    <property type="entry name" value="Homeodomain-like_sf"/>
</dbReference>
<evidence type="ECO:0000313" key="3">
    <source>
        <dbReference type="EMBL" id="MCF2501740.1"/>
    </source>
</evidence>
<dbReference type="InterPro" id="IPR055247">
    <property type="entry name" value="InsJ-like_HTH"/>
</dbReference>
<dbReference type="InterPro" id="IPR052057">
    <property type="entry name" value="IS150/IS1296_orfA-like"/>
</dbReference>
<dbReference type="InterPro" id="IPR036388">
    <property type="entry name" value="WH-like_DNA-bd_sf"/>
</dbReference>
<comment type="caution">
    <text evidence="3">The sequence shown here is derived from an EMBL/GenBank/DDBJ whole genome shotgun (WGS) entry which is preliminary data.</text>
</comment>